<dbReference type="AlphaFoldDB" id="A0AAV1EXE3"/>
<evidence type="ECO:0000313" key="3">
    <source>
        <dbReference type="Proteomes" id="UP001178508"/>
    </source>
</evidence>
<evidence type="ECO:0000256" key="1">
    <source>
        <dbReference type="SAM" id="MobiDB-lite"/>
    </source>
</evidence>
<reference evidence="2" key="1">
    <citation type="submission" date="2023-08" db="EMBL/GenBank/DDBJ databases">
        <authorList>
            <person name="Alioto T."/>
            <person name="Alioto T."/>
            <person name="Gomez Garrido J."/>
        </authorList>
    </citation>
    <scope>NUCLEOTIDE SEQUENCE</scope>
</reference>
<dbReference type="Proteomes" id="UP001178508">
    <property type="component" value="Chromosome 3"/>
</dbReference>
<feature type="region of interest" description="Disordered" evidence="1">
    <location>
        <begin position="118"/>
        <end position="160"/>
    </location>
</feature>
<keyword evidence="3" id="KW-1185">Reference proteome</keyword>
<evidence type="ECO:0000313" key="2">
    <source>
        <dbReference type="EMBL" id="CAJ1053463.1"/>
    </source>
</evidence>
<gene>
    <name evidence="2" type="ORF">XNOV1_A042140</name>
</gene>
<name>A0AAV1EXE3_XYRNO</name>
<sequence>MASQPANWLARPDEDTERLIRWRGRNKALFMGRRNAALKGFQAFIKEHGLEGQVDPSFPHQKKGKPEAEIQGSQGTTNRVSTEGGEATAANWKWFNIMDELTSSEWLKKFEEREDERLQQAEERERRAEERERQEKREMEERWVRREQEWREEERRNTDRREWEWREWMDRRAVEERRERE</sequence>
<protein>
    <submittedName>
        <fullName evidence="2">Uncharacterized protein LOC121887046</fullName>
    </submittedName>
</protein>
<organism evidence="2 3">
    <name type="scientific">Xyrichtys novacula</name>
    <name type="common">Pearly razorfish</name>
    <name type="synonym">Hemipteronotus novacula</name>
    <dbReference type="NCBI Taxonomy" id="13765"/>
    <lineage>
        <taxon>Eukaryota</taxon>
        <taxon>Metazoa</taxon>
        <taxon>Chordata</taxon>
        <taxon>Craniata</taxon>
        <taxon>Vertebrata</taxon>
        <taxon>Euteleostomi</taxon>
        <taxon>Actinopterygii</taxon>
        <taxon>Neopterygii</taxon>
        <taxon>Teleostei</taxon>
        <taxon>Neoteleostei</taxon>
        <taxon>Acanthomorphata</taxon>
        <taxon>Eupercaria</taxon>
        <taxon>Labriformes</taxon>
        <taxon>Labridae</taxon>
        <taxon>Xyrichtys</taxon>
    </lineage>
</organism>
<accession>A0AAV1EXE3</accession>
<feature type="region of interest" description="Disordered" evidence="1">
    <location>
        <begin position="53"/>
        <end position="85"/>
    </location>
</feature>
<feature type="compositionally biased region" description="Polar residues" evidence="1">
    <location>
        <begin position="71"/>
        <end position="81"/>
    </location>
</feature>
<dbReference type="EMBL" id="OY660866">
    <property type="protein sequence ID" value="CAJ1053463.1"/>
    <property type="molecule type" value="Genomic_DNA"/>
</dbReference>
<proteinExistence type="predicted"/>